<dbReference type="InterPro" id="IPR025748">
    <property type="entry name" value="PrcB_C_dom"/>
</dbReference>
<accession>A0A328WQI1</accession>
<feature type="domain" description="PrcB C-terminal" evidence="1">
    <location>
        <begin position="98"/>
        <end position="151"/>
    </location>
</feature>
<dbReference type="Proteomes" id="UP000249518">
    <property type="component" value="Unassembled WGS sequence"/>
</dbReference>
<gene>
    <name evidence="2" type="ORF">B0I10_105228</name>
</gene>
<evidence type="ECO:0000313" key="2">
    <source>
        <dbReference type="EMBL" id="RAR48612.1"/>
    </source>
</evidence>
<dbReference type="Pfam" id="PF14343">
    <property type="entry name" value="PrcB_C"/>
    <property type="match status" value="1"/>
</dbReference>
<comment type="caution">
    <text evidence="2">The sequence shown here is derived from an EMBL/GenBank/DDBJ whole genome shotgun (WGS) entry which is preliminary data.</text>
</comment>
<sequence>MRLFMKKQSKINLILFQIKMKKIFATIVVGLVLFSCSTQKISDEKPVLYEILKQEEQRGANFRFFEIITEQKEFKMLLNDPDLKKKIKPTDIQTSNFLLLNMGEKSSGGYSFSVENIEETENDIILTIKENEPQGLATTVMTYPLSIVKINSKKNIIIR</sequence>
<keyword evidence="2" id="KW-0378">Hydrolase</keyword>
<keyword evidence="3" id="KW-1185">Reference proteome</keyword>
<reference evidence="2 3" key="1">
    <citation type="submission" date="2018-06" db="EMBL/GenBank/DDBJ databases">
        <title>Genomic Encyclopedia of Type Strains, Phase III (KMG-III): the genomes of soil and plant-associated and newly described type strains.</title>
        <authorList>
            <person name="Whitman W."/>
        </authorList>
    </citation>
    <scope>NUCLEOTIDE SEQUENCE [LARGE SCALE GENOMIC DNA]</scope>
    <source>
        <strain evidence="2 3">CGMCC 1.12504</strain>
    </source>
</reference>
<proteinExistence type="predicted"/>
<keyword evidence="2" id="KW-0645">Protease</keyword>
<dbReference type="GO" id="GO:0006508">
    <property type="term" value="P:proteolysis"/>
    <property type="evidence" value="ECO:0007669"/>
    <property type="project" value="UniProtKB-KW"/>
</dbReference>
<evidence type="ECO:0000313" key="3">
    <source>
        <dbReference type="Proteomes" id="UP000249518"/>
    </source>
</evidence>
<organism evidence="2 3">
    <name type="scientific">Flavobacterium lacus</name>
    <dbReference type="NCBI Taxonomy" id="1353778"/>
    <lineage>
        <taxon>Bacteria</taxon>
        <taxon>Pseudomonadati</taxon>
        <taxon>Bacteroidota</taxon>
        <taxon>Flavobacteriia</taxon>
        <taxon>Flavobacteriales</taxon>
        <taxon>Flavobacteriaceae</taxon>
        <taxon>Flavobacterium</taxon>
    </lineage>
</organism>
<evidence type="ECO:0000259" key="1">
    <source>
        <dbReference type="Pfam" id="PF14343"/>
    </source>
</evidence>
<dbReference type="AlphaFoldDB" id="A0A328WQI1"/>
<protein>
    <submittedName>
        <fullName evidence="2">Protease stability complex PrcB-like protein</fullName>
    </submittedName>
</protein>
<name>A0A328WQI1_9FLAO</name>
<dbReference type="EMBL" id="QLSV01000005">
    <property type="protein sequence ID" value="RAR48612.1"/>
    <property type="molecule type" value="Genomic_DNA"/>
</dbReference>
<dbReference type="GO" id="GO:0008233">
    <property type="term" value="F:peptidase activity"/>
    <property type="evidence" value="ECO:0007669"/>
    <property type="project" value="UniProtKB-KW"/>
</dbReference>